<feature type="coiled-coil region" evidence="1">
    <location>
        <begin position="112"/>
        <end position="142"/>
    </location>
</feature>
<accession>A0A812GMN0</accession>
<dbReference type="EMBL" id="CAJNDS010000034">
    <property type="protein sequence ID" value="CAE6926892.1"/>
    <property type="molecule type" value="Genomic_DNA"/>
</dbReference>
<reference evidence="2" key="1">
    <citation type="submission" date="2021-02" db="EMBL/GenBank/DDBJ databases">
        <authorList>
            <person name="Dougan E. K."/>
            <person name="Rhodes N."/>
            <person name="Thang M."/>
            <person name="Chan C."/>
        </authorList>
    </citation>
    <scope>NUCLEOTIDE SEQUENCE</scope>
</reference>
<proteinExistence type="predicted"/>
<protein>
    <submittedName>
        <fullName evidence="2">Mco protein</fullName>
    </submittedName>
</protein>
<dbReference type="Proteomes" id="UP000604046">
    <property type="component" value="Unassembled WGS sequence"/>
</dbReference>
<evidence type="ECO:0000313" key="2">
    <source>
        <dbReference type="EMBL" id="CAE6926892.1"/>
    </source>
</evidence>
<organism evidence="2 3">
    <name type="scientific">Symbiodinium natans</name>
    <dbReference type="NCBI Taxonomy" id="878477"/>
    <lineage>
        <taxon>Eukaryota</taxon>
        <taxon>Sar</taxon>
        <taxon>Alveolata</taxon>
        <taxon>Dinophyceae</taxon>
        <taxon>Suessiales</taxon>
        <taxon>Symbiodiniaceae</taxon>
        <taxon>Symbiodinium</taxon>
    </lineage>
</organism>
<evidence type="ECO:0000313" key="3">
    <source>
        <dbReference type="Proteomes" id="UP000604046"/>
    </source>
</evidence>
<gene>
    <name evidence="2" type="primary">mco</name>
    <name evidence="2" type="ORF">SNAT2548_LOCUS685</name>
</gene>
<dbReference type="AlphaFoldDB" id="A0A812GMN0"/>
<sequence>MAKRGEARCRSMYAPGVPAMTMQTQGAMPQQGVPAPASPAMGGMPGMSGMGGMYGGGSSYGPMGTNVGQAYGGAFGGSASEVQASQSQLANQLGQFYRAQFLPPGVESQVAAQQAAQQAAMAAQQAEQAAKQAKQMEQAKAKDKAGADRLMLHVSYAAVKF</sequence>
<evidence type="ECO:0000256" key="1">
    <source>
        <dbReference type="SAM" id="Coils"/>
    </source>
</evidence>
<keyword evidence="3" id="KW-1185">Reference proteome</keyword>
<keyword evidence="1" id="KW-0175">Coiled coil</keyword>
<comment type="caution">
    <text evidence="2">The sequence shown here is derived from an EMBL/GenBank/DDBJ whole genome shotgun (WGS) entry which is preliminary data.</text>
</comment>
<name>A0A812GMN0_9DINO</name>